<evidence type="ECO:0000313" key="9">
    <source>
        <dbReference type="Proteomes" id="UP001162162"/>
    </source>
</evidence>
<dbReference type="Proteomes" id="UP001162162">
    <property type="component" value="Unassembled WGS sequence"/>
</dbReference>
<evidence type="ECO:0000256" key="4">
    <source>
        <dbReference type="ARBA" id="ARBA00022729"/>
    </source>
</evidence>
<feature type="signal peptide" evidence="7">
    <location>
        <begin position="1"/>
        <end position="19"/>
    </location>
</feature>
<evidence type="ECO:0000256" key="5">
    <source>
        <dbReference type="ARBA" id="ARBA00023180"/>
    </source>
</evidence>
<organism evidence="8 9">
    <name type="scientific">Aromia moschata</name>
    <dbReference type="NCBI Taxonomy" id="1265417"/>
    <lineage>
        <taxon>Eukaryota</taxon>
        <taxon>Metazoa</taxon>
        <taxon>Ecdysozoa</taxon>
        <taxon>Arthropoda</taxon>
        <taxon>Hexapoda</taxon>
        <taxon>Insecta</taxon>
        <taxon>Pterygota</taxon>
        <taxon>Neoptera</taxon>
        <taxon>Endopterygota</taxon>
        <taxon>Coleoptera</taxon>
        <taxon>Polyphaga</taxon>
        <taxon>Cucujiformia</taxon>
        <taxon>Chrysomeloidea</taxon>
        <taxon>Cerambycidae</taxon>
        <taxon>Cerambycinae</taxon>
        <taxon>Callichromatini</taxon>
        <taxon>Aromia</taxon>
    </lineage>
</organism>
<dbReference type="GO" id="GO:0005615">
    <property type="term" value="C:extracellular space"/>
    <property type="evidence" value="ECO:0007669"/>
    <property type="project" value="TreeGrafter"/>
</dbReference>
<reference evidence="8" key="1">
    <citation type="journal article" date="2023" name="Insect Mol. Biol.">
        <title>Genome sequencing provides insights into the evolution of gene families encoding plant cell wall-degrading enzymes in longhorned beetles.</title>
        <authorList>
            <person name="Shin N.R."/>
            <person name="Okamura Y."/>
            <person name="Kirsch R."/>
            <person name="Pauchet Y."/>
        </authorList>
    </citation>
    <scope>NUCLEOTIDE SEQUENCE</scope>
    <source>
        <strain evidence="8">AMC_N1</strain>
    </source>
</reference>
<comment type="caution">
    <text evidence="8">The sequence shown here is derived from an EMBL/GenBank/DDBJ whole genome shotgun (WGS) entry which is preliminary data.</text>
</comment>
<dbReference type="Gene3D" id="1.10.238.20">
    <property type="entry name" value="Pheromone/general odorant binding protein domain"/>
    <property type="match status" value="1"/>
</dbReference>
<dbReference type="Pfam" id="PF01395">
    <property type="entry name" value="PBP_GOBP"/>
    <property type="match status" value="1"/>
</dbReference>
<comment type="similarity">
    <text evidence="2">Belongs to the PBP/GOBP family.</text>
</comment>
<evidence type="ECO:0000256" key="3">
    <source>
        <dbReference type="ARBA" id="ARBA00022525"/>
    </source>
</evidence>
<keyword evidence="9" id="KW-1185">Reference proteome</keyword>
<protein>
    <submittedName>
        <fullName evidence="8">Uncharacterized protein</fullName>
    </submittedName>
</protein>
<gene>
    <name evidence="8" type="ORF">NQ318_008548</name>
</gene>
<dbReference type="FunFam" id="1.10.238.20:FF:000001">
    <property type="entry name" value="General odorant-binding protein lush"/>
    <property type="match status" value="1"/>
</dbReference>
<dbReference type="CDD" id="cd23992">
    <property type="entry name" value="PBP_GOBP"/>
    <property type="match status" value="1"/>
</dbReference>
<dbReference type="EMBL" id="JAPWTK010000036">
    <property type="protein sequence ID" value="KAJ8955677.1"/>
    <property type="molecule type" value="Genomic_DNA"/>
</dbReference>
<evidence type="ECO:0000313" key="8">
    <source>
        <dbReference type="EMBL" id="KAJ8955677.1"/>
    </source>
</evidence>
<dbReference type="GO" id="GO:0005549">
    <property type="term" value="F:odorant binding"/>
    <property type="evidence" value="ECO:0007669"/>
    <property type="project" value="InterPro"/>
</dbReference>
<evidence type="ECO:0000256" key="1">
    <source>
        <dbReference type="ARBA" id="ARBA00004613"/>
    </source>
</evidence>
<comment type="subcellular location">
    <subcellularLocation>
        <location evidence="1">Secreted</location>
    </subcellularLocation>
</comment>
<name>A0AAV8YXC8_9CUCU</name>
<dbReference type="PANTHER" id="PTHR11857:SF43">
    <property type="entry name" value="GEO07291P1-RELATED"/>
    <property type="match status" value="1"/>
</dbReference>
<evidence type="ECO:0000256" key="7">
    <source>
        <dbReference type="SAM" id="SignalP"/>
    </source>
</evidence>
<keyword evidence="5" id="KW-0325">Glycoprotein</keyword>
<dbReference type="SUPFAM" id="SSF47565">
    <property type="entry name" value="Insect pheromone/odorant-binding proteins"/>
    <property type="match status" value="1"/>
</dbReference>
<comment type="function">
    <text evidence="6">May be a carrier protein for lipids.</text>
</comment>
<feature type="chain" id="PRO_5043485401" evidence="7">
    <location>
        <begin position="20"/>
        <end position="135"/>
    </location>
</feature>
<proteinExistence type="inferred from homology"/>
<dbReference type="InterPro" id="IPR036728">
    <property type="entry name" value="PBP_GOBP_sf"/>
</dbReference>
<dbReference type="InterPro" id="IPR006170">
    <property type="entry name" value="PBP/GOBP"/>
</dbReference>
<keyword evidence="3" id="KW-0964">Secreted</keyword>
<keyword evidence="4 7" id="KW-0732">Signal</keyword>
<dbReference type="AlphaFoldDB" id="A0AAV8YXC8"/>
<evidence type="ECO:0000256" key="6">
    <source>
        <dbReference type="ARBA" id="ARBA00056866"/>
    </source>
</evidence>
<sequence>MQQFFVTVVVLASVGLVLGAGLTPEQKEKLSGHHKACLAETGVDSDLVTKARKGEFSEDPKLKEHIFCVAKKIGFVNDAGDFQKDVMKTKISAVLGDEALAEKYIAECAVSKGTPQETAFQAIKCYYEKSRKSVV</sequence>
<dbReference type="GO" id="GO:0007608">
    <property type="term" value="P:sensory perception of smell"/>
    <property type="evidence" value="ECO:0007669"/>
    <property type="project" value="TreeGrafter"/>
</dbReference>
<dbReference type="PANTHER" id="PTHR11857">
    <property type="entry name" value="ODORANT BINDING PROTEIN-RELATED"/>
    <property type="match status" value="1"/>
</dbReference>
<accession>A0AAV8YXC8</accession>
<dbReference type="SMART" id="SM00708">
    <property type="entry name" value="PhBP"/>
    <property type="match status" value="1"/>
</dbReference>
<evidence type="ECO:0000256" key="2">
    <source>
        <dbReference type="ARBA" id="ARBA00008098"/>
    </source>
</evidence>